<dbReference type="CDD" id="cd16010">
    <property type="entry name" value="iPGM"/>
    <property type="match status" value="1"/>
</dbReference>
<dbReference type="GO" id="GO:0005829">
    <property type="term" value="C:cytosol"/>
    <property type="evidence" value="ECO:0007669"/>
    <property type="project" value="TreeGrafter"/>
</dbReference>
<dbReference type="SUPFAM" id="SSF53649">
    <property type="entry name" value="Alkaline phosphatase-like"/>
    <property type="match status" value="1"/>
</dbReference>
<keyword evidence="8 11" id="KW-0413">Isomerase</keyword>
<organism evidence="11">
    <name type="scientific">hydrothermal vent metagenome</name>
    <dbReference type="NCBI Taxonomy" id="652676"/>
    <lineage>
        <taxon>unclassified sequences</taxon>
        <taxon>metagenomes</taxon>
        <taxon>ecological metagenomes</taxon>
    </lineage>
</organism>
<dbReference type="InterPro" id="IPR006124">
    <property type="entry name" value="Metalloenzyme"/>
</dbReference>
<evidence type="ECO:0000256" key="2">
    <source>
        <dbReference type="ARBA" id="ARBA00004798"/>
    </source>
</evidence>
<dbReference type="Pfam" id="PF01676">
    <property type="entry name" value="Metalloenzyme"/>
    <property type="match status" value="1"/>
</dbReference>
<comment type="pathway">
    <text evidence="2">Carbohydrate degradation; glycolysis; pyruvate from D-glyceraldehyde 3-phosphate: step 3/5.</text>
</comment>
<gene>
    <name evidence="11" type="ORF">MNB_SV-5-1320</name>
</gene>
<keyword evidence="6" id="KW-0324">Glycolysis</keyword>
<dbReference type="InterPro" id="IPR017850">
    <property type="entry name" value="Alkaline_phosphatase_core_sf"/>
</dbReference>
<dbReference type="NCBIfam" id="TIGR01307">
    <property type="entry name" value="pgm_bpd_ind"/>
    <property type="match status" value="1"/>
</dbReference>
<dbReference type="PANTHER" id="PTHR31637:SF0">
    <property type="entry name" value="2,3-BISPHOSPHOGLYCERATE-INDEPENDENT PHOSPHOGLYCERATE MUTASE"/>
    <property type="match status" value="1"/>
</dbReference>
<evidence type="ECO:0000256" key="5">
    <source>
        <dbReference type="ARBA" id="ARBA00022723"/>
    </source>
</evidence>
<dbReference type="EMBL" id="FPKX01000006">
    <property type="protein sequence ID" value="SFZ97464.1"/>
    <property type="molecule type" value="Genomic_DNA"/>
</dbReference>
<dbReference type="GO" id="GO:0006007">
    <property type="term" value="P:glucose catabolic process"/>
    <property type="evidence" value="ECO:0007669"/>
    <property type="project" value="InterPro"/>
</dbReference>
<comment type="cofactor">
    <cofactor evidence="1">
        <name>Mn(2+)</name>
        <dbReference type="ChEBI" id="CHEBI:29035"/>
    </cofactor>
</comment>
<dbReference type="InterPro" id="IPR011258">
    <property type="entry name" value="BPG-indep_PGM_N"/>
</dbReference>
<proteinExistence type="inferred from homology"/>
<dbReference type="UniPathway" id="UPA00109">
    <property type="reaction ID" value="UER00186"/>
</dbReference>
<protein>
    <recommendedName>
        <fullName evidence="4">phosphoglycerate mutase (2,3-diphosphoglycerate-independent)</fullName>
        <ecNumber evidence="4">5.4.2.12</ecNumber>
    </recommendedName>
</protein>
<sequence>MDIQKTILIITDGIGHKPQSACNAFDDALKPTYDKLFADAPKALISTHGLSVGLPEGQMGNSEVGHMTIGSGRILYQDLVKISLAFEDGSIKNNEVIKDTLAKSDRLHIVGLLSDGGVHSHISHIIDFALLAKEQNKRVFLHLITDGRDVDPRSAKSYVKQIEAICDENISIATIGGRFYTMDRDNRWERVEKGYNVISSGTPSSSLSTCDYIDASYAKDETDEFIEPVALNGYEGMKEGDSVVIANFRSDRVREITTALGNENFSSFERKYIPLNIATMTKYDSSFNFPIIFPKEKVTNTMAEVISNAGLRQFHTAETEKYAHVTFFLNGGVEEPMLGESRVLIPSPDVKTYDMKPEMSAAEVGNAVRKAMDEEYDFIVVNFANGDMVGHTGNYEAAKTAVNAVDTQLGLIIEKAKEDNYAIVLTSDHGNCEEMCDGSGHTLTNHTVGEVWCFVLADGISNIREGGGLNNIAPTVLNLMGLEIPKEMSEPL</sequence>
<dbReference type="AlphaFoldDB" id="A0A1W1EBR2"/>
<dbReference type="GO" id="GO:0030145">
    <property type="term" value="F:manganese ion binding"/>
    <property type="evidence" value="ECO:0007669"/>
    <property type="project" value="InterPro"/>
</dbReference>
<dbReference type="HAMAP" id="MF_01038">
    <property type="entry name" value="GpmI"/>
    <property type="match status" value="1"/>
</dbReference>
<dbReference type="InterPro" id="IPR036646">
    <property type="entry name" value="PGAM_B_sf"/>
</dbReference>
<accession>A0A1W1EBR2</accession>
<feature type="domain" description="Metalloenzyme" evidence="9">
    <location>
        <begin position="5"/>
        <end position="483"/>
    </location>
</feature>
<dbReference type="Gene3D" id="3.40.720.10">
    <property type="entry name" value="Alkaline Phosphatase, subunit A"/>
    <property type="match status" value="1"/>
</dbReference>
<evidence type="ECO:0000313" key="11">
    <source>
        <dbReference type="EMBL" id="SFZ97464.1"/>
    </source>
</evidence>
<name>A0A1W1EBR2_9ZZZZ</name>
<evidence type="ECO:0000259" key="10">
    <source>
        <dbReference type="Pfam" id="PF06415"/>
    </source>
</evidence>
<dbReference type="Gene3D" id="3.40.1450.10">
    <property type="entry name" value="BPG-independent phosphoglycerate mutase, domain B"/>
    <property type="match status" value="1"/>
</dbReference>
<evidence type="ECO:0000256" key="1">
    <source>
        <dbReference type="ARBA" id="ARBA00001936"/>
    </source>
</evidence>
<keyword evidence="7" id="KW-0464">Manganese</keyword>
<dbReference type="SUPFAM" id="SSF64158">
    <property type="entry name" value="2,3-Bisphosphoglycerate-independent phosphoglycerate mutase, substrate-binding domain"/>
    <property type="match status" value="1"/>
</dbReference>
<dbReference type="GO" id="GO:0004619">
    <property type="term" value="F:phosphoglycerate mutase activity"/>
    <property type="evidence" value="ECO:0007669"/>
    <property type="project" value="UniProtKB-EC"/>
</dbReference>
<evidence type="ECO:0000256" key="6">
    <source>
        <dbReference type="ARBA" id="ARBA00023152"/>
    </source>
</evidence>
<dbReference type="PIRSF" id="PIRSF001492">
    <property type="entry name" value="IPGAM"/>
    <property type="match status" value="1"/>
</dbReference>
<dbReference type="FunFam" id="3.40.1450.10:FF:000002">
    <property type="entry name" value="2,3-bisphosphoglycerate-independent phosphoglycerate mutase"/>
    <property type="match status" value="1"/>
</dbReference>
<dbReference type="EC" id="5.4.2.12" evidence="4"/>
<dbReference type="GO" id="GO:0006096">
    <property type="term" value="P:glycolytic process"/>
    <property type="evidence" value="ECO:0007669"/>
    <property type="project" value="UniProtKB-UniPathway"/>
</dbReference>
<evidence type="ECO:0000256" key="4">
    <source>
        <dbReference type="ARBA" id="ARBA00012026"/>
    </source>
</evidence>
<evidence type="ECO:0000256" key="3">
    <source>
        <dbReference type="ARBA" id="ARBA00008819"/>
    </source>
</evidence>
<evidence type="ECO:0000256" key="8">
    <source>
        <dbReference type="ARBA" id="ARBA00023235"/>
    </source>
</evidence>
<comment type="similarity">
    <text evidence="3">Belongs to the BPG-independent phosphoglycerate mutase family.</text>
</comment>
<dbReference type="PANTHER" id="PTHR31637">
    <property type="entry name" value="2,3-BISPHOSPHOGLYCERATE-INDEPENDENT PHOSPHOGLYCERATE MUTASE"/>
    <property type="match status" value="1"/>
</dbReference>
<dbReference type="InterPro" id="IPR005995">
    <property type="entry name" value="Pgm_bpd_ind"/>
</dbReference>
<keyword evidence="5" id="KW-0479">Metal-binding</keyword>
<evidence type="ECO:0000259" key="9">
    <source>
        <dbReference type="Pfam" id="PF01676"/>
    </source>
</evidence>
<dbReference type="Pfam" id="PF06415">
    <property type="entry name" value="iPGM_N"/>
    <property type="match status" value="1"/>
</dbReference>
<feature type="domain" description="BPG-independent PGAM N-terminal" evidence="10">
    <location>
        <begin position="82"/>
        <end position="284"/>
    </location>
</feature>
<evidence type="ECO:0000256" key="7">
    <source>
        <dbReference type="ARBA" id="ARBA00023211"/>
    </source>
</evidence>
<reference evidence="11" key="1">
    <citation type="submission" date="2016-10" db="EMBL/GenBank/DDBJ databases">
        <authorList>
            <person name="de Groot N.N."/>
        </authorList>
    </citation>
    <scope>NUCLEOTIDE SEQUENCE</scope>
</reference>